<dbReference type="InterPro" id="IPR013241">
    <property type="entry name" value="RNase_P_Pop3"/>
</dbReference>
<evidence type="ECO:0000313" key="2">
    <source>
        <dbReference type="EMBL" id="TPX32601.1"/>
    </source>
</evidence>
<dbReference type="GO" id="GO:0006364">
    <property type="term" value="P:rRNA processing"/>
    <property type="evidence" value="ECO:0007669"/>
    <property type="project" value="InterPro"/>
</dbReference>
<feature type="compositionally biased region" description="Basic residues" evidence="1">
    <location>
        <begin position="1"/>
        <end position="10"/>
    </location>
</feature>
<dbReference type="GO" id="GO:0008033">
    <property type="term" value="P:tRNA processing"/>
    <property type="evidence" value="ECO:0007669"/>
    <property type="project" value="InterPro"/>
</dbReference>
<dbReference type="STRING" id="1806994.A0A507BZP7"/>
<feature type="compositionally biased region" description="Basic and acidic residues" evidence="1">
    <location>
        <begin position="361"/>
        <end position="390"/>
    </location>
</feature>
<feature type="compositionally biased region" description="Low complexity" evidence="1">
    <location>
        <begin position="12"/>
        <end position="22"/>
    </location>
</feature>
<dbReference type="PANTHER" id="PTHR28272">
    <property type="entry name" value="RIBONUCLEASES P/MRP PROTEIN SUBUNIT POP3"/>
    <property type="match status" value="1"/>
</dbReference>
<organism evidence="2 3">
    <name type="scientific">Synchytrium microbalum</name>
    <dbReference type="NCBI Taxonomy" id="1806994"/>
    <lineage>
        <taxon>Eukaryota</taxon>
        <taxon>Fungi</taxon>
        <taxon>Fungi incertae sedis</taxon>
        <taxon>Chytridiomycota</taxon>
        <taxon>Chytridiomycota incertae sedis</taxon>
        <taxon>Chytridiomycetes</taxon>
        <taxon>Synchytriales</taxon>
        <taxon>Synchytriaceae</taxon>
        <taxon>Synchytrium</taxon>
    </lineage>
</organism>
<evidence type="ECO:0000256" key="1">
    <source>
        <dbReference type="SAM" id="MobiDB-lite"/>
    </source>
</evidence>
<name>A0A507BZP7_9FUNG</name>
<feature type="region of interest" description="Disordered" evidence="1">
    <location>
        <begin position="346"/>
        <end position="390"/>
    </location>
</feature>
<accession>A0A507BZP7</accession>
<dbReference type="EMBL" id="QEAO01000028">
    <property type="protein sequence ID" value="TPX32601.1"/>
    <property type="molecule type" value="Genomic_DNA"/>
</dbReference>
<protein>
    <recommendedName>
        <fullName evidence="4">Ribosomal protein L7Ae/L30e/S12e/Gadd45 domain-containing protein</fullName>
    </recommendedName>
</protein>
<sequence length="390" mass="42301">MNTPNKKGKKAQGGQQKSGSASNDAPTESLRVPARRPVFKHVVDSPFVFQWQVQPAIAAKDYDVIMDALISLLQPIGLAKSHMSATRKRVYRESRRDLGELYKAKRQKIDRDSTSAAADAIVNAPAPSNMDTEMDATTAAAVDTTQPTTSKKQKHTSSSVVAAKTAVSSLPHSSDLDTLKDLVIGINDVSRVLEGMIPRSLQSGITKSTTADTGMPDTAPKQRLRMVFVCRSDLDPPHLYTHIPTLVCLASPDGDGDDAITLCGLNAGAEDRLARALGVKRVGCLAVKTNTPNFDTLYTLIKSTVALPSALWLKQAVDASDIKYLPTQIKTVATTAPVEKKKTWAVGEKRAAKRSAKMKKKADAKVVRAEKKKEAGLKSKEKKDTERRMR</sequence>
<proteinExistence type="predicted"/>
<evidence type="ECO:0008006" key="4">
    <source>
        <dbReference type="Google" id="ProtNLM"/>
    </source>
</evidence>
<dbReference type="Pfam" id="PF08228">
    <property type="entry name" value="RNase_P_pop3"/>
    <property type="match status" value="1"/>
</dbReference>
<reference evidence="2 3" key="1">
    <citation type="journal article" date="2019" name="Sci. Rep.">
        <title>Comparative genomics of chytrid fungi reveal insights into the obligate biotrophic and pathogenic lifestyle of Synchytrium endobioticum.</title>
        <authorList>
            <person name="van de Vossenberg B.T.L.H."/>
            <person name="Warris S."/>
            <person name="Nguyen H.D.T."/>
            <person name="van Gent-Pelzer M.P.E."/>
            <person name="Joly D.L."/>
            <person name="van de Geest H.C."/>
            <person name="Bonants P.J.M."/>
            <person name="Smith D.S."/>
            <person name="Levesque C.A."/>
            <person name="van der Lee T.A.J."/>
        </authorList>
    </citation>
    <scope>NUCLEOTIDE SEQUENCE [LARGE SCALE GENOMIC DNA]</scope>
    <source>
        <strain evidence="2 3">JEL517</strain>
    </source>
</reference>
<gene>
    <name evidence="2" type="ORF">SmJEL517_g04322</name>
</gene>
<evidence type="ECO:0000313" key="3">
    <source>
        <dbReference type="Proteomes" id="UP000319731"/>
    </source>
</evidence>
<dbReference type="GO" id="GO:0000172">
    <property type="term" value="C:ribonuclease MRP complex"/>
    <property type="evidence" value="ECO:0007669"/>
    <property type="project" value="TreeGrafter"/>
</dbReference>
<feature type="region of interest" description="Disordered" evidence="1">
    <location>
        <begin position="1"/>
        <end position="32"/>
    </location>
</feature>
<dbReference type="RefSeq" id="XP_031023779.1">
    <property type="nucleotide sequence ID" value="XM_031170250.1"/>
</dbReference>
<keyword evidence="3" id="KW-1185">Reference proteome</keyword>
<feature type="compositionally biased region" description="Basic residues" evidence="1">
    <location>
        <begin position="351"/>
        <end position="360"/>
    </location>
</feature>
<dbReference type="AlphaFoldDB" id="A0A507BZP7"/>
<comment type="caution">
    <text evidence="2">The sequence shown here is derived from an EMBL/GenBank/DDBJ whole genome shotgun (WGS) entry which is preliminary data.</text>
</comment>
<dbReference type="GO" id="GO:0005655">
    <property type="term" value="C:nucleolar ribonuclease P complex"/>
    <property type="evidence" value="ECO:0007669"/>
    <property type="project" value="TreeGrafter"/>
</dbReference>
<dbReference type="PANTHER" id="PTHR28272:SF1">
    <property type="entry name" value="RIBONUCLEASES P_MRP PROTEIN SUBUNIT POP3"/>
    <property type="match status" value="1"/>
</dbReference>
<dbReference type="GO" id="GO:0000171">
    <property type="term" value="F:ribonuclease MRP activity"/>
    <property type="evidence" value="ECO:0007669"/>
    <property type="project" value="TreeGrafter"/>
</dbReference>
<dbReference type="GO" id="GO:0005829">
    <property type="term" value="C:cytosol"/>
    <property type="evidence" value="ECO:0007669"/>
    <property type="project" value="TreeGrafter"/>
</dbReference>
<dbReference type="GO" id="GO:0034965">
    <property type="term" value="P:intronic box C/D snoRNA processing"/>
    <property type="evidence" value="ECO:0007669"/>
    <property type="project" value="TreeGrafter"/>
</dbReference>
<dbReference type="GeneID" id="42005547"/>
<dbReference type="OrthoDB" id="20109at2759"/>
<dbReference type="GO" id="GO:0004526">
    <property type="term" value="F:ribonuclease P activity"/>
    <property type="evidence" value="ECO:0007669"/>
    <property type="project" value="TreeGrafter"/>
</dbReference>
<dbReference type="Proteomes" id="UP000319731">
    <property type="component" value="Unassembled WGS sequence"/>
</dbReference>